<sequence length="58" mass="6195">MNDPLRSRGRTAAFVTSGRAGSRSASPARVPLAEFATYLPLAPHPAWKSRLIDAESGE</sequence>
<gene>
    <name evidence="2" type="ORF">FTUN_6857</name>
</gene>
<dbReference type="Proteomes" id="UP000503447">
    <property type="component" value="Chromosome"/>
</dbReference>
<name>A0A6M5YZ69_9BACT</name>
<evidence type="ECO:0000313" key="3">
    <source>
        <dbReference type="Proteomes" id="UP000503447"/>
    </source>
</evidence>
<reference evidence="3" key="1">
    <citation type="submission" date="2020-05" db="EMBL/GenBank/DDBJ databases">
        <title>Frigoriglobus tundricola gen. nov., sp. nov., a psychrotolerant cellulolytic planctomycete of the family Gemmataceae with two divergent copies of 16S rRNA gene.</title>
        <authorList>
            <person name="Kulichevskaya I.S."/>
            <person name="Ivanova A.A."/>
            <person name="Naumoff D.G."/>
            <person name="Beletsky A.V."/>
            <person name="Rijpstra W.I.C."/>
            <person name="Sinninghe Damste J.S."/>
            <person name="Mardanov A.V."/>
            <person name="Ravin N.V."/>
            <person name="Dedysh S.N."/>
        </authorList>
    </citation>
    <scope>NUCLEOTIDE SEQUENCE [LARGE SCALE GENOMIC DNA]</scope>
    <source>
        <strain evidence="3">PL17</strain>
    </source>
</reference>
<protein>
    <submittedName>
        <fullName evidence="2">Uncharacterized protein</fullName>
    </submittedName>
</protein>
<dbReference type="KEGG" id="ftj:FTUN_6857"/>
<feature type="compositionally biased region" description="Low complexity" evidence="1">
    <location>
        <begin position="17"/>
        <end position="26"/>
    </location>
</feature>
<feature type="region of interest" description="Disordered" evidence="1">
    <location>
        <begin position="1"/>
        <end position="26"/>
    </location>
</feature>
<evidence type="ECO:0000313" key="2">
    <source>
        <dbReference type="EMBL" id="QJW99255.1"/>
    </source>
</evidence>
<dbReference type="AlphaFoldDB" id="A0A6M5YZ69"/>
<dbReference type="EMBL" id="CP053452">
    <property type="protein sequence ID" value="QJW99255.1"/>
    <property type="molecule type" value="Genomic_DNA"/>
</dbReference>
<proteinExistence type="predicted"/>
<evidence type="ECO:0000256" key="1">
    <source>
        <dbReference type="SAM" id="MobiDB-lite"/>
    </source>
</evidence>
<organism evidence="2 3">
    <name type="scientific">Frigoriglobus tundricola</name>
    <dbReference type="NCBI Taxonomy" id="2774151"/>
    <lineage>
        <taxon>Bacteria</taxon>
        <taxon>Pseudomonadati</taxon>
        <taxon>Planctomycetota</taxon>
        <taxon>Planctomycetia</taxon>
        <taxon>Gemmatales</taxon>
        <taxon>Gemmataceae</taxon>
        <taxon>Frigoriglobus</taxon>
    </lineage>
</organism>
<accession>A0A6M5YZ69</accession>
<keyword evidence="3" id="KW-1185">Reference proteome</keyword>